<evidence type="ECO:0000256" key="1">
    <source>
        <dbReference type="SAM" id="MobiDB-lite"/>
    </source>
</evidence>
<dbReference type="PANTHER" id="PTHR34130">
    <property type="entry name" value="OS08G0243800 PROTEIN"/>
    <property type="match status" value="1"/>
</dbReference>
<feature type="compositionally biased region" description="Basic and acidic residues" evidence="1">
    <location>
        <begin position="240"/>
        <end position="251"/>
    </location>
</feature>
<sequence length="269" mass="30636">MIGRVVNENVRREGREFDHEPVQKNTGWQDFEDVEETFSFSDLSLENCDTYWNNFSKQDRSSSFDHQDFFEFFSEDLTGSTASSINSADSIIFCGKLIPYKRDQTEVAETEQSQEIAAQPKQTKKSSIFSSNLSHFLNEGAAARSNTSPNKKKQDKSDKACQSTNKGYATKKLSVDRKYDSSMRKGSNFSPLMKTGCYSFRLGVEKFPMEMDLSDMKTRQSKRTPTPTRMFPISDDECDQTDKSGKGKREKSSWGLFRGKYSLGCIPQV</sequence>
<organism evidence="2 3">
    <name type="scientific">Dovyalis caffra</name>
    <dbReference type="NCBI Taxonomy" id="77055"/>
    <lineage>
        <taxon>Eukaryota</taxon>
        <taxon>Viridiplantae</taxon>
        <taxon>Streptophyta</taxon>
        <taxon>Embryophyta</taxon>
        <taxon>Tracheophyta</taxon>
        <taxon>Spermatophyta</taxon>
        <taxon>Magnoliopsida</taxon>
        <taxon>eudicotyledons</taxon>
        <taxon>Gunneridae</taxon>
        <taxon>Pentapetalae</taxon>
        <taxon>rosids</taxon>
        <taxon>fabids</taxon>
        <taxon>Malpighiales</taxon>
        <taxon>Salicaceae</taxon>
        <taxon>Flacourtieae</taxon>
        <taxon>Dovyalis</taxon>
    </lineage>
</organism>
<feature type="region of interest" description="Disordered" evidence="1">
    <location>
        <begin position="141"/>
        <end position="163"/>
    </location>
</feature>
<reference evidence="2 3" key="1">
    <citation type="submission" date="2024-01" db="EMBL/GenBank/DDBJ databases">
        <authorList>
            <person name="Waweru B."/>
        </authorList>
    </citation>
    <scope>NUCLEOTIDE SEQUENCE [LARGE SCALE GENOMIC DNA]</scope>
</reference>
<dbReference type="PANTHER" id="PTHR34130:SF5">
    <property type="entry name" value="OS08G0243800 PROTEIN"/>
    <property type="match status" value="1"/>
</dbReference>
<keyword evidence="3" id="KW-1185">Reference proteome</keyword>
<protein>
    <submittedName>
        <fullName evidence="2">Uncharacterized protein</fullName>
    </submittedName>
</protein>
<dbReference type="AlphaFoldDB" id="A0AAV1QV73"/>
<proteinExistence type="predicted"/>
<evidence type="ECO:0000313" key="2">
    <source>
        <dbReference type="EMBL" id="CAK7325513.1"/>
    </source>
</evidence>
<name>A0AAV1QV73_9ROSI</name>
<feature type="region of interest" description="Disordered" evidence="1">
    <location>
        <begin position="215"/>
        <end position="251"/>
    </location>
</feature>
<evidence type="ECO:0000313" key="3">
    <source>
        <dbReference type="Proteomes" id="UP001314170"/>
    </source>
</evidence>
<comment type="caution">
    <text evidence="2">The sequence shown here is derived from an EMBL/GenBank/DDBJ whole genome shotgun (WGS) entry which is preliminary data.</text>
</comment>
<accession>A0AAV1QV73</accession>
<gene>
    <name evidence="2" type="ORF">DCAF_LOCUS3193</name>
</gene>
<dbReference type="Proteomes" id="UP001314170">
    <property type="component" value="Unassembled WGS sequence"/>
</dbReference>
<dbReference type="EMBL" id="CAWUPB010000850">
    <property type="protein sequence ID" value="CAK7325513.1"/>
    <property type="molecule type" value="Genomic_DNA"/>
</dbReference>